<dbReference type="STRING" id="1188252.A1QC_09455"/>
<dbReference type="GO" id="GO:0003676">
    <property type="term" value="F:nucleic acid binding"/>
    <property type="evidence" value="ECO:0007669"/>
    <property type="project" value="InterPro"/>
</dbReference>
<sequence>MIKQLLRSFHPLEQLERKRINEIKKGVLPNSCSILFEYPIPSPDTLIEDIEFIVLDFETTGLDSYNDEILSVGSVNIKNQILSLSSAQHFYMLAANAIKPETAVINHILPEVLIGGCTEKECMEKLVLSLAGKVVVAHCAEIEQRFLRRALALSHDTPLPIVFLDTLKLEKSLSDYWGQAKPDLRLSEIRQKKGLPPYLAHNAFADAVATGELFLVLIKEIFSEKRVTIGELLSRSQSS</sequence>
<evidence type="ECO:0000313" key="6">
    <source>
        <dbReference type="Proteomes" id="UP000094070"/>
    </source>
</evidence>
<dbReference type="OrthoDB" id="5497329at2"/>
<evidence type="ECO:0000259" key="4">
    <source>
        <dbReference type="SMART" id="SM00479"/>
    </source>
</evidence>
<proteinExistence type="predicted"/>
<reference evidence="5 6" key="1">
    <citation type="journal article" date="2012" name="Science">
        <title>Ecological populations of bacteria act as socially cohesive units of antibiotic production and resistance.</title>
        <authorList>
            <person name="Cordero O.X."/>
            <person name="Wildschutte H."/>
            <person name="Kirkup B."/>
            <person name="Proehl S."/>
            <person name="Ngo L."/>
            <person name="Hussain F."/>
            <person name="Le Roux F."/>
            <person name="Mincer T."/>
            <person name="Polz M.F."/>
        </authorList>
    </citation>
    <scope>NUCLEOTIDE SEQUENCE [LARGE SCALE GENOMIC DNA]</scope>
    <source>
        <strain evidence="5 6">1S-45</strain>
    </source>
</reference>
<dbReference type="SUPFAM" id="SSF53098">
    <property type="entry name" value="Ribonuclease H-like"/>
    <property type="match status" value="1"/>
</dbReference>
<dbReference type="InterPro" id="IPR036397">
    <property type="entry name" value="RNaseH_sf"/>
</dbReference>
<evidence type="ECO:0000256" key="2">
    <source>
        <dbReference type="ARBA" id="ARBA00022801"/>
    </source>
</evidence>
<dbReference type="AlphaFoldDB" id="A0A1E5E1R9"/>
<accession>A0A1E5E1R9</accession>
<dbReference type="GO" id="GO:0008408">
    <property type="term" value="F:3'-5' exonuclease activity"/>
    <property type="evidence" value="ECO:0007669"/>
    <property type="project" value="TreeGrafter"/>
</dbReference>
<comment type="caution">
    <text evidence="5">The sequence shown here is derived from an EMBL/GenBank/DDBJ whole genome shotgun (WGS) entry which is preliminary data.</text>
</comment>
<feature type="domain" description="Exonuclease" evidence="4">
    <location>
        <begin position="51"/>
        <end position="223"/>
    </location>
</feature>
<organism evidence="5 6">
    <name type="scientific">Vibrio rumoiensis 1S-45</name>
    <dbReference type="NCBI Taxonomy" id="1188252"/>
    <lineage>
        <taxon>Bacteria</taxon>
        <taxon>Pseudomonadati</taxon>
        <taxon>Pseudomonadota</taxon>
        <taxon>Gammaproteobacteria</taxon>
        <taxon>Vibrionales</taxon>
        <taxon>Vibrionaceae</taxon>
        <taxon>Vibrio</taxon>
    </lineage>
</organism>
<dbReference type="eggNOG" id="COG0847">
    <property type="taxonomic scope" value="Bacteria"/>
</dbReference>
<dbReference type="GO" id="GO:0005829">
    <property type="term" value="C:cytosol"/>
    <property type="evidence" value="ECO:0007669"/>
    <property type="project" value="TreeGrafter"/>
</dbReference>
<dbReference type="Pfam" id="PF00929">
    <property type="entry name" value="RNase_T"/>
    <property type="match status" value="1"/>
</dbReference>
<keyword evidence="3" id="KW-0269">Exonuclease</keyword>
<dbReference type="InterPro" id="IPR013520">
    <property type="entry name" value="Ribonucl_H"/>
</dbReference>
<evidence type="ECO:0000313" key="5">
    <source>
        <dbReference type="EMBL" id="OEF25224.1"/>
    </source>
</evidence>
<dbReference type="InterPro" id="IPR012337">
    <property type="entry name" value="RNaseH-like_sf"/>
</dbReference>
<dbReference type="CDD" id="cd06127">
    <property type="entry name" value="DEDDh"/>
    <property type="match status" value="1"/>
</dbReference>
<dbReference type="Gene3D" id="3.30.420.10">
    <property type="entry name" value="Ribonuclease H-like superfamily/Ribonuclease H"/>
    <property type="match status" value="1"/>
</dbReference>
<name>A0A1E5E1R9_9VIBR</name>
<evidence type="ECO:0000256" key="1">
    <source>
        <dbReference type="ARBA" id="ARBA00022722"/>
    </source>
</evidence>
<keyword evidence="6" id="KW-1185">Reference proteome</keyword>
<protein>
    <submittedName>
        <fullName evidence="5">DNA polymerase III subunit epsilon</fullName>
    </submittedName>
</protein>
<dbReference type="Proteomes" id="UP000094070">
    <property type="component" value="Unassembled WGS sequence"/>
</dbReference>
<gene>
    <name evidence="5" type="ORF">A1QC_09455</name>
</gene>
<keyword evidence="1" id="KW-0540">Nuclease</keyword>
<keyword evidence="2" id="KW-0378">Hydrolase</keyword>
<dbReference type="GO" id="GO:0006259">
    <property type="term" value="P:DNA metabolic process"/>
    <property type="evidence" value="ECO:0007669"/>
    <property type="project" value="UniProtKB-ARBA"/>
</dbReference>
<evidence type="ECO:0000256" key="3">
    <source>
        <dbReference type="ARBA" id="ARBA00022839"/>
    </source>
</evidence>
<dbReference type="SMART" id="SM00479">
    <property type="entry name" value="EXOIII"/>
    <property type="match status" value="1"/>
</dbReference>
<dbReference type="PANTHER" id="PTHR30231:SF4">
    <property type="entry name" value="PROTEIN NEN2"/>
    <property type="match status" value="1"/>
</dbReference>
<dbReference type="RefSeq" id="WP_017024530.1">
    <property type="nucleotide sequence ID" value="NZ_AJYK02000065.1"/>
</dbReference>
<dbReference type="EMBL" id="AJYK02000065">
    <property type="protein sequence ID" value="OEF25224.1"/>
    <property type="molecule type" value="Genomic_DNA"/>
</dbReference>
<dbReference type="PANTHER" id="PTHR30231">
    <property type="entry name" value="DNA POLYMERASE III SUBUNIT EPSILON"/>
    <property type="match status" value="1"/>
</dbReference>